<evidence type="ECO:0000313" key="2">
    <source>
        <dbReference type="Proteomes" id="UP000605992"/>
    </source>
</evidence>
<keyword evidence="2" id="KW-1185">Reference proteome</keyword>
<accession>A0A8J3XYM9</accession>
<name>A0A8J3XYM9_9ACTN</name>
<dbReference type="Proteomes" id="UP000605992">
    <property type="component" value="Unassembled WGS sequence"/>
</dbReference>
<proteinExistence type="predicted"/>
<dbReference type="EMBL" id="BOOR01000019">
    <property type="protein sequence ID" value="GII54678.1"/>
    <property type="molecule type" value="Genomic_DNA"/>
</dbReference>
<gene>
    <name evidence="1" type="ORF">Pth03_30670</name>
</gene>
<sequence length="205" mass="22615">MLAYDDPKKFPDVEALYQMLQSKDFGLGKDGYQALASTDMVIVENRSHDDIALVGIAFKILTRKDPPKGTAVWLNPQANDKVIELGFDLDSFNSHARSINPDGTLGEDYFAHNRVVLKPGEQIAISMRGDATRFLNFWRAEISVYIDGSVRQVMAPAADKPPFATTGLANTFGSAFDIAGGHIKQVAPRLFCARHVKCGPRDSWK</sequence>
<comment type="caution">
    <text evidence="1">The sequence shown here is derived from an EMBL/GenBank/DDBJ whole genome shotgun (WGS) entry which is preliminary data.</text>
</comment>
<dbReference type="AlphaFoldDB" id="A0A8J3XYM9"/>
<reference evidence="1" key="1">
    <citation type="submission" date="2021-01" db="EMBL/GenBank/DDBJ databases">
        <title>Whole genome shotgun sequence of Planotetraspora thailandica NBRC 104271.</title>
        <authorList>
            <person name="Komaki H."/>
            <person name="Tamura T."/>
        </authorList>
    </citation>
    <scope>NUCLEOTIDE SEQUENCE</scope>
    <source>
        <strain evidence="1">NBRC 104271</strain>
    </source>
</reference>
<evidence type="ECO:0000313" key="1">
    <source>
        <dbReference type="EMBL" id="GII54678.1"/>
    </source>
</evidence>
<protein>
    <submittedName>
        <fullName evidence="1">Uncharacterized protein</fullName>
    </submittedName>
</protein>
<organism evidence="1 2">
    <name type="scientific">Planotetraspora thailandica</name>
    <dbReference type="NCBI Taxonomy" id="487172"/>
    <lineage>
        <taxon>Bacteria</taxon>
        <taxon>Bacillati</taxon>
        <taxon>Actinomycetota</taxon>
        <taxon>Actinomycetes</taxon>
        <taxon>Streptosporangiales</taxon>
        <taxon>Streptosporangiaceae</taxon>
        <taxon>Planotetraspora</taxon>
    </lineage>
</organism>